<comment type="caution">
    <text evidence="2">The sequence shown here is derived from an EMBL/GenBank/DDBJ whole genome shotgun (WGS) entry which is preliminary data.</text>
</comment>
<evidence type="ECO:0000313" key="4">
    <source>
        <dbReference type="Proteomes" id="UP000677228"/>
    </source>
</evidence>
<proteinExistence type="predicted"/>
<name>A0A8S2FL85_9BILA</name>
<dbReference type="AlphaFoldDB" id="A0A8S2FL85"/>
<organism evidence="2 4">
    <name type="scientific">Didymodactylos carnosus</name>
    <dbReference type="NCBI Taxonomy" id="1234261"/>
    <lineage>
        <taxon>Eukaryota</taxon>
        <taxon>Metazoa</taxon>
        <taxon>Spiralia</taxon>
        <taxon>Gnathifera</taxon>
        <taxon>Rotifera</taxon>
        <taxon>Eurotatoria</taxon>
        <taxon>Bdelloidea</taxon>
        <taxon>Philodinida</taxon>
        <taxon>Philodinidae</taxon>
        <taxon>Didymodactylos</taxon>
    </lineage>
</organism>
<evidence type="ECO:0000313" key="2">
    <source>
        <dbReference type="EMBL" id="CAF1502202.1"/>
    </source>
</evidence>
<feature type="compositionally biased region" description="Basic and acidic residues" evidence="1">
    <location>
        <begin position="1"/>
        <end position="20"/>
    </location>
</feature>
<gene>
    <name evidence="2" type="ORF">OVA965_LOCUS36992</name>
    <name evidence="3" type="ORF">TMI583_LOCUS38035</name>
</gene>
<evidence type="ECO:0000313" key="3">
    <source>
        <dbReference type="EMBL" id="CAF4290645.1"/>
    </source>
</evidence>
<feature type="non-terminal residue" evidence="2">
    <location>
        <position position="1"/>
    </location>
</feature>
<dbReference type="EMBL" id="CAJNOK010034235">
    <property type="protein sequence ID" value="CAF1502202.1"/>
    <property type="molecule type" value="Genomic_DNA"/>
</dbReference>
<reference evidence="2" key="1">
    <citation type="submission" date="2021-02" db="EMBL/GenBank/DDBJ databases">
        <authorList>
            <person name="Nowell W R."/>
        </authorList>
    </citation>
    <scope>NUCLEOTIDE SEQUENCE</scope>
</reference>
<accession>A0A8S2FL85</accession>
<feature type="region of interest" description="Disordered" evidence="1">
    <location>
        <begin position="1"/>
        <end position="47"/>
    </location>
</feature>
<dbReference type="EMBL" id="CAJOBA010056256">
    <property type="protein sequence ID" value="CAF4290645.1"/>
    <property type="molecule type" value="Genomic_DNA"/>
</dbReference>
<feature type="compositionally biased region" description="Low complexity" evidence="1">
    <location>
        <begin position="28"/>
        <end position="37"/>
    </location>
</feature>
<sequence>KDLSNEQKVSKPIEEIKQSETKPSVTDQQQQKKSSTTNKPAELKEQSEISTVDDDVIFIDEKLPTNDQIKRAERLKLPRTFFLYEDREPCKGCIGCQRKTPFEIPIAKYVDIDGQSSAAVVENAGVRSNFPRNTHPPSLMSLLPLSEVSFSNDYDYYNQYRIIVKAKRSLPIRTPPVSLASCFYPSDGLTDIPITAADVSSDQKKSRVLTCTVEMNAVHNYSSRLTDIILINVFEAINNNSQSSITKITVQPNDTKESPFEENLSQSLSNITVKEDKPQPALSKITIKEEKSPLSSTTNAYTNKPSIFGNMPTNSFGGTSIFGNLPETKNSDGGFHFAGFGTAATTTLSVPITTTITATSNSDFSGFKFGTSSPVTNTKLFSTPVTFSFAELAKQSTSNNDSINGSDRGNIVV</sequence>
<dbReference type="Proteomes" id="UP000677228">
    <property type="component" value="Unassembled WGS sequence"/>
</dbReference>
<evidence type="ECO:0000256" key="1">
    <source>
        <dbReference type="SAM" id="MobiDB-lite"/>
    </source>
</evidence>
<dbReference type="Proteomes" id="UP000682733">
    <property type="component" value="Unassembled WGS sequence"/>
</dbReference>
<protein>
    <submittedName>
        <fullName evidence="2">Uncharacterized protein</fullName>
    </submittedName>
</protein>